<dbReference type="PANTHER" id="PTHR21596:SF23">
    <property type="entry name" value="FACTOR OF DNA METHYLATION 4"/>
    <property type="match status" value="1"/>
</dbReference>
<dbReference type="AlphaFoldDB" id="A0AAV6Y9Z6"/>
<dbReference type="PANTHER" id="PTHR21596">
    <property type="entry name" value="RIBONUCLEASE P SUBUNIT P38"/>
    <property type="match status" value="1"/>
</dbReference>
<reference evidence="2" key="1">
    <citation type="submission" date="2019-10" db="EMBL/GenBank/DDBJ databases">
        <authorList>
            <person name="Zhang R."/>
            <person name="Pan Y."/>
            <person name="Wang J."/>
            <person name="Ma R."/>
            <person name="Yu S."/>
        </authorList>
    </citation>
    <scope>NUCLEOTIDE SEQUENCE</scope>
    <source>
        <strain evidence="2">LA-IB0</strain>
        <tissue evidence="2">Leaf</tissue>
    </source>
</reference>
<accession>A0AAV6Y9Z6</accession>
<dbReference type="InterPro" id="IPR045177">
    <property type="entry name" value="FDM1-5/IDN2"/>
</dbReference>
<feature type="domain" description="Factor of DNA methylation 1-5/IDN2" evidence="1">
    <location>
        <begin position="24"/>
        <end position="101"/>
    </location>
</feature>
<name>A0AAV6Y9Z6_9LAMI</name>
<evidence type="ECO:0000259" key="1">
    <source>
        <dbReference type="Pfam" id="PF03469"/>
    </source>
</evidence>
<proteinExistence type="predicted"/>
<protein>
    <recommendedName>
        <fullName evidence="1">Factor of DNA methylation 1-5/IDN2 domain-containing protein</fullName>
    </recommendedName>
</protein>
<dbReference type="InterPro" id="IPR005379">
    <property type="entry name" value="FDM1-5/IDN2_XH"/>
</dbReference>
<comment type="caution">
    <text evidence="2">The sequence shown here is derived from an EMBL/GenBank/DDBJ whole genome shotgun (WGS) entry which is preliminary data.</text>
</comment>
<evidence type="ECO:0000313" key="3">
    <source>
        <dbReference type="Proteomes" id="UP000826271"/>
    </source>
</evidence>
<keyword evidence="3" id="KW-1185">Reference proteome</keyword>
<dbReference type="Pfam" id="PF03469">
    <property type="entry name" value="XH"/>
    <property type="match status" value="1"/>
</dbReference>
<dbReference type="EMBL" id="WHWC01000001">
    <property type="protein sequence ID" value="KAG8391198.1"/>
    <property type="molecule type" value="Genomic_DNA"/>
</dbReference>
<sequence length="110" mass="13100">MQFISRANNIYAVIRCRFVDILKAMEMQEVIDEDDEMLKQLRDEGGEKVYESVVNALLELNEYNGSGRYPVFELWNNKEKRKATLKEIVEYIIKQLKIRKPKRKRSALME</sequence>
<evidence type="ECO:0000313" key="2">
    <source>
        <dbReference type="EMBL" id="KAG8391198.1"/>
    </source>
</evidence>
<dbReference type="Proteomes" id="UP000826271">
    <property type="component" value="Unassembled WGS sequence"/>
</dbReference>
<gene>
    <name evidence="2" type="ORF">BUALT_Bualt01G0162900</name>
</gene>
<organism evidence="2 3">
    <name type="scientific">Buddleja alternifolia</name>
    <dbReference type="NCBI Taxonomy" id="168488"/>
    <lineage>
        <taxon>Eukaryota</taxon>
        <taxon>Viridiplantae</taxon>
        <taxon>Streptophyta</taxon>
        <taxon>Embryophyta</taxon>
        <taxon>Tracheophyta</taxon>
        <taxon>Spermatophyta</taxon>
        <taxon>Magnoliopsida</taxon>
        <taxon>eudicotyledons</taxon>
        <taxon>Gunneridae</taxon>
        <taxon>Pentapetalae</taxon>
        <taxon>asterids</taxon>
        <taxon>lamiids</taxon>
        <taxon>Lamiales</taxon>
        <taxon>Scrophulariaceae</taxon>
        <taxon>Buddlejeae</taxon>
        <taxon>Buddleja</taxon>
    </lineage>
</organism>
<dbReference type="GO" id="GO:0080188">
    <property type="term" value="P:gene silencing by siRNA-directed DNA methylation"/>
    <property type="evidence" value="ECO:0007669"/>
    <property type="project" value="InterPro"/>
</dbReference>